<proteinExistence type="predicted"/>
<gene>
    <name evidence="1" type="ORF">V1517DRAFT_314568</name>
</gene>
<dbReference type="EMBL" id="MU970041">
    <property type="protein sequence ID" value="KAK9325310.1"/>
    <property type="molecule type" value="Genomic_DNA"/>
</dbReference>
<protein>
    <submittedName>
        <fullName evidence="1">Uncharacterized protein</fullName>
    </submittedName>
</protein>
<evidence type="ECO:0000313" key="2">
    <source>
        <dbReference type="Proteomes" id="UP001489719"/>
    </source>
</evidence>
<reference evidence="2" key="1">
    <citation type="journal article" date="2024" name="Front. Bioeng. Biotechnol.">
        <title>Genome-scale model development and genomic sequencing of the oleaginous clade Lipomyces.</title>
        <authorList>
            <person name="Czajka J.J."/>
            <person name="Han Y."/>
            <person name="Kim J."/>
            <person name="Mondo S.J."/>
            <person name="Hofstad B.A."/>
            <person name="Robles A."/>
            <person name="Haridas S."/>
            <person name="Riley R."/>
            <person name="LaButti K."/>
            <person name="Pangilinan J."/>
            <person name="Andreopoulos W."/>
            <person name="Lipzen A."/>
            <person name="Yan J."/>
            <person name="Wang M."/>
            <person name="Ng V."/>
            <person name="Grigoriev I.V."/>
            <person name="Spatafora J.W."/>
            <person name="Magnuson J.K."/>
            <person name="Baker S.E."/>
            <person name="Pomraning K.R."/>
        </authorList>
    </citation>
    <scope>NUCLEOTIDE SEQUENCE [LARGE SCALE GENOMIC DNA]</scope>
    <source>
        <strain evidence="2">CBS 10300</strain>
    </source>
</reference>
<organism evidence="1 2">
    <name type="scientific">Lipomyces orientalis</name>
    <dbReference type="NCBI Taxonomy" id="1233043"/>
    <lineage>
        <taxon>Eukaryota</taxon>
        <taxon>Fungi</taxon>
        <taxon>Dikarya</taxon>
        <taxon>Ascomycota</taxon>
        <taxon>Saccharomycotina</taxon>
        <taxon>Lipomycetes</taxon>
        <taxon>Lipomycetales</taxon>
        <taxon>Lipomycetaceae</taxon>
        <taxon>Lipomyces</taxon>
    </lineage>
</organism>
<accession>A0ACC3TVN0</accession>
<evidence type="ECO:0000313" key="1">
    <source>
        <dbReference type="EMBL" id="KAK9325310.1"/>
    </source>
</evidence>
<sequence>MGGGMYIDGQWSCDCNPPRPSFRRVAKDNRAYYSCPLKFQDTNRCKFFIYENSPEFAARTGATPRPPTTPSRPAISHTPHTQVSPHTPTRSRQEQPVQPNYSQQSNATIEDDEFDDPELDRLMSSVDESVLTPSKRRRVESITTPTPARRDYSDLSKLFTPPESSYELSSVKELSVTGVQQAANTTSKRGVGLDHKLDAPVRTYSDAHEMMRVHWKDLLDEGSRYIRQLSDILTEKGRRLEQENEDLKRQIATLEEENAALTEQHEEYARQIKIVQVAVHTYEERTALISGSTTIVE</sequence>
<keyword evidence="2" id="KW-1185">Reference proteome</keyword>
<dbReference type="Proteomes" id="UP001489719">
    <property type="component" value="Unassembled WGS sequence"/>
</dbReference>
<comment type="caution">
    <text evidence="1">The sequence shown here is derived from an EMBL/GenBank/DDBJ whole genome shotgun (WGS) entry which is preliminary data.</text>
</comment>
<name>A0ACC3TVN0_9ASCO</name>